<comment type="caution">
    <text evidence="2">The sequence shown here is derived from an EMBL/GenBank/DDBJ whole genome shotgun (WGS) entry which is preliminary data.</text>
</comment>
<dbReference type="AlphaFoldDB" id="A0A3N0YUC2"/>
<evidence type="ECO:0000313" key="2">
    <source>
        <dbReference type="EMBL" id="ROL49570.1"/>
    </source>
</evidence>
<evidence type="ECO:0000313" key="3">
    <source>
        <dbReference type="Proteomes" id="UP000281406"/>
    </source>
</evidence>
<protein>
    <submittedName>
        <fullName evidence="2">Uncharacterized protein</fullName>
    </submittedName>
</protein>
<proteinExistence type="predicted"/>
<keyword evidence="3" id="KW-1185">Reference proteome</keyword>
<dbReference type="EMBL" id="RJVU01026577">
    <property type="protein sequence ID" value="ROL49570.1"/>
    <property type="molecule type" value="Genomic_DNA"/>
</dbReference>
<evidence type="ECO:0000256" key="1">
    <source>
        <dbReference type="SAM" id="MobiDB-lite"/>
    </source>
</evidence>
<reference evidence="2 3" key="1">
    <citation type="submission" date="2018-10" db="EMBL/GenBank/DDBJ databases">
        <title>Genome assembly for a Yunnan-Guizhou Plateau 3E fish, Anabarilius grahami (Regan), and its evolutionary and genetic applications.</title>
        <authorList>
            <person name="Jiang W."/>
        </authorList>
    </citation>
    <scope>NUCLEOTIDE SEQUENCE [LARGE SCALE GENOMIC DNA]</scope>
    <source>
        <strain evidence="2">AG-KIZ</strain>
        <tissue evidence="2">Muscle</tissue>
    </source>
</reference>
<feature type="region of interest" description="Disordered" evidence="1">
    <location>
        <begin position="69"/>
        <end position="94"/>
    </location>
</feature>
<gene>
    <name evidence="2" type="ORF">DPX16_15896</name>
</gene>
<sequence length="94" mass="10296">MKRTLSNNPDTVDQLIKLSLYGPLRTGSMNTQVRAVHGQTASLRSKVRTGLERERETCTMDAEATVCDSNEGWLGQERGSTGTALRGDNGQHPH</sequence>
<name>A0A3N0YUC2_ANAGA</name>
<organism evidence="2 3">
    <name type="scientific">Anabarilius grahami</name>
    <name type="common">Kanglang fish</name>
    <name type="synonym">Barilius grahami</name>
    <dbReference type="NCBI Taxonomy" id="495550"/>
    <lineage>
        <taxon>Eukaryota</taxon>
        <taxon>Metazoa</taxon>
        <taxon>Chordata</taxon>
        <taxon>Craniata</taxon>
        <taxon>Vertebrata</taxon>
        <taxon>Euteleostomi</taxon>
        <taxon>Actinopterygii</taxon>
        <taxon>Neopterygii</taxon>
        <taxon>Teleostei</taxon>
        <taxon>Ostariophysi</taxon>
        <taxon>Cypriniformes</taxon>
        <taxon>Xenocyprididae</taxon>
        <taxon>Xenocypridinae</taxon>
        <taxon>Xenocypridinae incertae sedis</taxon>
        <taxon>Anabarilius</taxon>
    </lineage>
</organism>
<accession>A0A3N0YUC2</accession>
<dbReference type="Proteomes" id="UP000281406">
    <property type="component" value="Unassembled WGS sequence"/>
</dbReference>